<evidence type="ECO:0000313" key="4">
    <source>
        <dbReference type="Proteomes" id="UP000319383"/>
    </source>
</evidence>
<keyword evidence="1" id="KW-0378">Hydrolase</keyword>
<dbReference type="PANTHER" id="PTHR30337">
    <property type="entry name" value="COMPONENT OF ATP-DEPENDENT DSDNA EXONUCLEASE"/>
    <property type="match status" value="1"/>
</dbReference>
<gene>
    <name evidence="3" type="primary">yhaO_2</name>
    <name evidence="3" type="ORF">Mal52_30190</name>
</gene>
<feature type="domain" description="Calcineurin-like phosphoesterase" evidence="2">
    <location>
        <begin position="1"/>
        <end position="199"/>
    </location>
</feature>
<dbReference type="Pfam" id="PF00149">
    <property type="entry name" value="Metallophos"/>
    <property type="match status" value="1"/>
</dbReference>
<sequence>MKFIHAADIHLDSPLCGLSRYDGAPVDELRGATRRALQNLVEISIDEDADFVLIAGDVYDGDWKDHNTGLFFVSQMARLNDANIPVVLINGNHDAANKMTRELRLPVNVTRLSHRKAETAKSPRLEELGVAIHGRSFANAAEHDNFASDYPEKKPGMFNIGLLHTSLTGAEGHEPYAPCTLDDLRRKGYDYWALGHVHTRAILCDDPFVVFPGNIQGRHIREPGPKGCYVVTTESSGGCQLDFYGLDVARWEQVLVNVRDTQSKEEVLDRCNDALVELADGNEGKPLAVRVTLSGATPAHQALLSDQVDATNQIRSIAMSATGNRAWIEKVEFRTSPPASLSDVSETDGPLAELVQYIEELRGNPSSLQALSTALSELRKKLPDDVLRGPDAILLDKTDFLTGVMNDVQAILVQRLSEEPKE</sequence>
<reference evidence="3 4" key="1">
    <citation type="submission" date="2019-02" db="EMBL/GenBank/DDBJ databases">
        <title>Deep-cultivation of Planctomycetes and their phenomic and genomic characterization uncovers novel biology.</title>
        <authorList>
            <person name="Wiegand S."/>
            <person name="Jogler M."/>
            <person name="Boedeker C."/>
            <person name="Pinto D."/>
            <person name="Vollmers J."/>
            <person name="Rivas-Marin E."/>
            <person name="Kohn T."/>
            <person name="Peeters S.H."/>
            <person name="Heuer A."/>
            <person name="Rast P."/>
            <person name="Oberbeckmann S."/>
            <person name="Bunk B."/>
            <person name="Jeske O."/>
            <person name="Meyerdierks A."/>
            <person name="Storesund J.E."/>
            <person name="Kallscheuer N."/>
            <person name="Luecker S."/>
            <person name="Lage O.M."/>
            <person name="Pohl T."/>
            <person name="Merkel B.J."/>
            <person name="Hornburger P."/>
            <person name="Mueller R.-W."/>
            <person name="Bruemmer F."/>
            <person name="Labrenz M."/>
            <person name="Spormann A.M."/>
            <person name="Op den Camp H."/>
            <person name="Overmann J."/>
            <person name="Amann R."/>
            <person name="Jetten M.S.M."/>
            <person name="Mascher T."/>
            <person name="Medema M.H."/>
            <person name="Devos D.P."/>
            <person name="Kaster A.-K."/>
            <person name="Ovreas L."/>
            <person name="Rohde M."/>
            <person name="Galperin M.Y."/>
            <person name="Jogler C."/>
        </authorList>
    </citation>
    <scope>NUCLEOTIDE SEQUENCE [LARGE SCALE GENOMIC DNA]</scope>
    <source>
        <strain evidence="3 4">Mal52</strain>
    </source>
</reference>
<dbReference type="InterPro" id="IPR029052">
    <property type="entry name" value="Metallo-depent_PP-like"/>
</dbReference>
<dbReference type="SUPFAM" id="SSF56300">
    <property type="entry name" value="Metallo-dependent phosphatases"/>
    <property type="match status" value="1"/>
</dbReference>
<accession>A0A517ZPW5</accession>
<dbReference type="InterPro" id="IPR004843">
    <property type="entry name" value="Calcineurin-like_PHP"/>
</dbReference>
<dbReference type="AlphaFoldDB" id="A0A517ZPW5"/>
<dbReference type="RefSeq" id="WP_145376880.1">
    <property type="nucleotide sequence ID" value="NZ_CP036276.1"/>
</dbReference>
<dbReference type="InterPro" id="IPR014576">
    <property type="entry name" value="Pesterase_YhaO"/>
</dbReference>
<dbReference type="Proteomes" id="UP000319383">
    <property type="component" value="Chromosome"/>
</dbReference>
<dbReference type="PIRSF" id="PIRSF033091">
    <property type="entry name" value="Pesterase_YhaO"/>
    <property type="match status" value="1"/>
</dbReference>
<dbReference type="PANTHER" id="PTHR30337:SF7">
    <property type="entry name" value="PHOSPHOESTERASE"/>
    <property type="match status" value="1"/>
</dbReference>
<dbReference type="EMBL" id="CP036276">
    <property type="protein sequence ID" value="QDU44536.1"/>
    <property type="molecule type" value="Genomic_DNA"/>
</dbReference>
<dbReference type="CDD" id="cd00840">
    <property type="entry name" value="MPP_Mre11_N"/>
    <property type="match status" value="1"/>
</dbReference>
<dbReference type="Gene3D" id="3.60.21.10">
    <property type="match status" value="1"/>
</dbReference>
<organism evidence="3 4">
    <name type="scientific">Symmachiella dynata</name>
    <dbReference type="NCBI Taxonomy" id="2527995"/>
    <lineage>
        <taxon>Bacteria</taxon>
        <taxon>Pseudomonadati</taxon>
        <taxon>Planctomycetota</taxon>
        <taxon>Planctomycetia</taxon>
        <taxon>Planctomycetales</taxon>
        <taxon>Planctomycetaceae</taxon>
        <taxon>Symmachiella</taxon>
    </lineage>
</organism>
<evidence type="ECO:0000313" key="3">
    <source>
        <dbReference type="EMBL" id="QDU44536.1"/>
    </source>
</evidence>
<name>A0A517ZPW5_9PLAN</name>
<dbReference type="KEGG" id="sdyn:Mal52_30190"/>
<protein>
    <submittedName>
        <fullName evidence="3">Putative metallophosphoesterase YhaO</fullName>
    </submittedName>
</protein>
<dbReference type="GO" id="GO:0016787">
    <property type="term" value="F:hydrolase activity"/>
    <property type="evidence" value="ECO:0007669"/>
    <property type="project" value="UniProtKB-KW"/>
</dbReference>
<dbReference type="InterPro" id="IPR050535">
    <property type="entry name" value="DNA_Repair-Maintenance_Comp"/>
</dbReference>
<proteinExistence type="predicted"/>
<evidence type="ECO:0000259" key="2">
    <source>
        <dbReference type="Pfam" id="PF00149"/>
    </source>
</evidence>
<dbReference type="InterPro" id="IPR041796">
    <property type="entry name" value="Mre11_N"/>
</dbReference>
<evidence type="ECO:0000256" key="1">
    <source>
        <dbReference type="ARBA" id="ARBA00022801"/>
    </source>
</evidence>
<keyword evidence="4" id="KW-1185">Reference proteome</keyword>